<feature type="domain" description="Calcineurin-like phosphoesterase" evidence="1">
    <location>
        <begin position="1"/>
        <end position="180"/>
    </location>
</feature>
<gene>
    <name evidence="2" type="ORF">ACFQHK_09470</name>
</gene>
<dbReference type="PANTHER" id="PTHR42850:SF2">
    <property type="entry name" value="BLL5683 PROTEIN"/>
    <property type="match status" value="1"/>
</dbReference>
<keyword evidence="3" id="KW-1185">Reference proteome</keyword>
<dbReference type="Gene3D" id="3.60.21.10">
    <property type="match status" value="1"/>
</dbReference>
<dbReference type="InterPro" id="IPR029052">
    <property type="entry name" value="Metallo-depent_PP-like"/>
</dbReference>
<dbReference type="PIRSF" id="PIRSF000883">
    <property type="entry name" value="Pesterase_MJ0912"/>
    <property type="match status" value="1"/>
</dbReference>
<dbReference type="Proteomes" id="UP001596406">
    <property type="component" value="Unassembled WGS sequence"/>
</dbReference>
<evidence type="ECO:0000313" key="3">
    <source>
        <dbReference type="Proteomes" id="UP001596406"/>
    </source>
</evidence>
<evidence type="ECO:0000313" key="2">
    <source>
        <dbReference type="EMBL" id="MFC6836740.1"/>
    </source>
</evidence>
<dbReference type="SUPFAM" id="SSF56300">
    <property type="entry name" value="Metallo-dependent phosphatases"/>
    <property type="match status" value="1"/>
</dbReference>
<name>A0ABD5U8E6_9EURY</name>
<dbReference type="InterPro" id="IPR024654">
    <property type="entry name" value="Calcineurin-like_PHP_lpxH"/>
</dbReference>
<accession>A0ABD5U8E6</accession>
<proteinExistence type="predicted"/>
<organism evidence="2 3">
    <name type="scientific">Halomarina ordinaria</name>
    <dbReference type="NCBI Taxonomy" id="3033939"/>
    <lineage>
        <taxon>Archaea</taxon>
        <taxon>Methanobacteriati</taxon>
        <taxon>Methanobacteriota</taxon>
        <taxon>Stenosarchaea group</taxon>
        <taxon>Halobacteria</taxon>
        <taxon>Halobacteriales</taxon>
        <taxon>Natronomonadaceae</taxon>
        <taxon>Halomarina</taxon>
    </lineage>
</organism>
<sequence length="221" mass="23529">MRLGVIADVHANAVALDAVLDDMPAVDGVVCLGDVVGYGPHPAACVETVREVADAVVRGNHDRSVSNPGAYRHNEMAHAGLRHAREELDDDQVAWLDGLPEDRTHEGVRLVHSHPAERDRYVYPEGFASLAPHLGDERALLLGHTHVQHAERVAGTPVVNPGSVGQPRDGDPRAAYAVLTGTDEGTHVDLRRVAYDVEAVGAAVAEAGLPARTGKRLRSGE</sequence>
<dbReference type="PANTHER" id="PTHR42850">
    <property type="entry name" value="METALLOPHOSPHOESTERASE"/>
    <property type="match status" value="1"/>
</dbReference>
<dbReference type="RefSeq" id="WP_304448419.1">
    <property type="nucleotide sequence ID" value="NZ_JARRAH010000001.1"/>
</dbReference>
<reference evidence="2 3" key="1">
    <citation type="journal article" date="2019" name="Int. J. Syst. Evol. Microbiol.">
        <title>The Global Catalogue of Microorganisms (GCM) 10K type strain sequencing project: providing services to taxonomists for standard genome sequencing and annotation.</title>
        <authorList>
            <consortium name="The Broad Institute Genomics Platform"/>
            <consortium name="The Broad Institute Genome Sequencing Center for Infectious Disease"/>
            <person name="Wu L."/>
            <person name="Ma J."/>
        </authorList>
    </citation>
    <scope>NUCLEOTIDE SEQUENCE [LARGE SCALE GENOMIC DNA]</scope>
    <source>
        <strain evidence="2 3">PSRA2</strain>
    </source>
</reference>
<dbReference type="InterPro" id="IPR011152">
    <property type="entry name" value="Pesterase_MJ0912"/>
</dbReference>
<dbReference type="InterPro" id="IPR050126">
    <property type="entry name" value="Ap4A_hydrolase"/>
</dbReference>
<dbReference type="AlphaFoldDB" id="A0ABD5U8E6"/>
<protein>
    <submittedName>
        <fullName evidence="2">Metallophosphoesterase family protein</fullName>
    </submittedName>
</protein>
<evidence type="ECO:0000259" key="1">
    <source>
        <dbReference type="Pfam" id="PF12850"/>
    </source>
</evidence>
<dbReference type="Pfam" id="PF12850">
    <property type="entry name" value="Metallophos_2"/>
    <property type="match status" value="1"/>
</dbReference>
<comment type="caution">
    <text evidence="2">The sequence shown here is derived from an EMBL/GenBank/DDBJ whole genome shotgun (WGS) entry which is preliminary data.</text>
</comment>
<dbReference type="EMBL" id="JBHSXM010000001">
    <property type="protein sequence ID" value="MFC6836740.1"/>
    <property type="molecule type" value="Genomic_DNA"/>
</dbReference>